<accession>A0A8H7DC96</accession>
<evidence type="ECO:0000313" key="2">
    <source>
        <dbReference type="EMBL" id="KAF7366823.1"/>
    </source>
</evidence>
<dbReference type="EMBL" id="JACAZH010000006">
    <property type="protein sequence ID" value="KAF7366823.1"/>
    <property type="molecule type" value="Genomic_DNA"/>
</dbReference>
<comment type="caution">
    <text evidence="2">The sequence shown here is derived from an EMBL/GenBank/DDBJ whole genome shotgun (WGS) entry which is preliminary data.</text>
</comment>
<dbReference type="Proteomes" id="UP000623467">
    <property type="component" value="Unassembled WGS sequence"/>
</dbReference>
<keyword evidence="3" id="KW-1185">Reference proteome</keyword>
<evidence type="ECO:0000313" key="3">
    <source>
        <dbReference type="Proteomes" id="UP000623467"/>
    </source>
</evidence>
<reference evidence="2" key="1">
    <citation type="submission" date="2020-05" db="EMBL/GenBank/DDBJ databases">
        <title>Mycena genomes resolve the evolution of fungal bioluminescence.</title>
        <authorList>
            <person name="Tsai I.J."/>
        </authorList>
    </citation>
    <scope>NUCLEOTIDE SEQUENCE</scope>
    <source>
        <strain evidence="2">160909Yilan</strain>
    </source>
</reference>
<sequence length="178" mass="20434">MNSHRPTDMPQELSQQEACVLLRERDERKRALARERMARRRATIKTFPLDMQEVFAQRAREARAKYREQNRYLLMYKAQCRRRKKKRVSEDVETHESSAEASVSPPTPMSTPLPNSIVQLFPSPPLASPSLHYNSINSPSIDHPHNTTHDIILSPGCRSPAFILTAKTTTFAQPSLRQ</sequence>
<gene>
    <name evidence="2" type="ORF">MSAN_00940600</name>
</gene>
<organism evidence="2 3">
    <name type="scientific">Mycena sanguinolenta</name>
    <dbReference type="NCBI Taxonomy" id="230812"/>
    <lineage>
        <taxon>Eukaryota</taxon>
        <taxon>Fungi</taxon>
        <taxon>Dikarya</taxon>
        <taxon>Basidiomycota</taxon>
        <taxon>Agaricomycotina</taxon>
        <taxon>Agaricomycetes</taxon>
        <taxon>Agaricomycetidae</taxon>
        <taxon>Agaricales</taxon>
        <taxon>Marasmiineae</taxon>
        <taxon>Mycenaceae</taxon>
        <taxon>Mycena</taxon>
    </lineage>
</organism>
<dbReference type="OrthoDB" id="3069870at2759"/>
<dbReference type="AlphaFoldDB" id="A0A8H7DC96"/>
<protein>
    <submittedName>
        <fullName evidence="2">Uncharacterized protein</fullName>
    </submittedName>
</protein>
<feature type="region of interest" description="Disordered" evidence="1">
    <location>
        <begin position="81"/>
        <end position="121"/>
    </location>
</feature>
<feature type="compositionally biased region" description="Basic and acidic residues" evidence="1">
    <location>
        <begin position="88"/>
        <end position="98"/>
    </location>
</feature>
<name>A0A8H7DC96_9AGAR</name>
<proteinExistence type="predicted"/>
<evidence type="ECO:0000256" key="1">
    <source>
        <dbReference type="SAM" id="MobiDB-lite"/>
    </source>
</evidence>